<dbReference type="PROSITE" id="PS00615">
    <property type="entry name" value="C_TYPE_LECTIN_1"/>
    <property type="match status" value="1"/>
</dbReference>
<sequence length="239" mass="26604">MLARMMALLAMALSFLLGPCIGVIWMERFVAILEQSCISKPPVLSTTQESPTFCGVACEKAFRIGGTKLHGFAWNPTDKSCVCCNDGYVINNRPDLEPKAGTKVYMRKFANSWTFNFDNRKCYHYESIGRTFYQAMDACAAYGNGTTLVKIESAAENTFVKSLFPLSDVWIGALQSGEPNNFIWFDGTPVVWRDAISSWHATDDFDFRVSCVVISKLDGFWGDVNCGVLFPSVCYGDGY</sequence>
<dbReference type="Pfam" id="PF00059">
    <property type="entry name" value="Lectin_C"/>
    <property type="match status" value="1"/>
</dbReference>
<gene>
    <name evidence="1" type="ORF">CTOB1V02_LOCUS5156</name>
</gene>
<dbReference type="SUPFAM" id="SSF56436">
    <property type="entry name" value="C-type lectin-like"/>
    <property type="match status" value="1"/>
</dbReference>
<dbReference type="InterPro" id="IPR001304">
    <property type="entry name" value="C-type_lectin-like"/>
</dbReference>
<organism evidence="1">
    <name type="scientific">Cyprideis torosa</name>
    <dbReference type="NCBI Taxonomy" id="163714"/>
    <lineage>
        <taxon>Eukaryota</taxon>
        <taxon>Metazoa</taxon>
        <taxon>Ecdysozoa</taxon>
        <taxon>Arthropoda</taxon>
        <taxon>Crustacea</taxon>
        <taxon>Oligostraca</taxon>
        <taxon>Ostracoda</taxon>
        <taxon>Podocopa</taxon>
        <taxon>Podocopida</taxon>
        <taxon>Cytherocopina</taxon>
        <taxon>Cytheroidea</taxon>
        <taxon>Cytherideidae</taxon>
        <taxon>Cyprideis</taxon>
    </lineage>
</organism>
<dbReference type="CDD" id="cd00037">
    <property type="entry name" value="CLECT"/>
    <property type="match status" value="1"/>
</dbReference>
<reference evidence="1" key="1">
    <citation type="submission" date="2020-11" db="EMBL/GenBank/DDBJ databases">
        <authorList>
            <person name="Tran Van P."/>
        </authorList>
    </citation>
    <scope>NUCLEOTIDE SEQUENCE</scope>
</reference>
<dbReference type="PROSITE" id="PS50041">
    <property type="entry name" value="C_TYPE_LECTIN_2"/>
    <property type="match status" value="1"/>
</dbReference>
<name>A0A7R8WDR1_9CRUS</name>
<evidence type="ECO:0000313" key="1">
    <source>
        <dbReference type="EMBL" id="CAD7227248.1"/>
    </source>
</evidence>
<dbReference type="PANTHER" id="PTHR22803">
    <property type="entry name" value="MANNOSE, PHOSPHOLIPASE, LECTIN RECEPTOR RELATED"/>
    <property type="match status" value="1"/>
</dbReference>
<dbReference type="EMBL" id="OB661081">
    <property type="protein sequence ID" value="CAD7227248.1"/>
    <property type="molecule type" value="Genomic_DNA"/>
</dbReference>
<dbReference type="SMART" id="SM00034">
    <property type="entry name" value="CLECT"/>
    <property type="match status" value="1"/>
</dbReference>
<dbReference type="OrthoDB" id="6156696at2759"/>
<accession>A0A7R8WDR1</accession>
<protein>
    <submittedName>
        <fullName evidence="1">Uncharacterized protein</fullName>
    </submittedName>
</protein>
<dbReference type="InterPro" id="IPR050111">
    <property type="entry name" value="C-type_lectin/snaclec_domain"/>
</dbReference>
<dbReference type="InterPro" id="IPR016187">
    <property type="entry name" value="CTDL_fold"/>
</dbReference>
<dbReference type="AlphaFoldDB" id="A0A7R8WDR1"/>
<proteinExistence type="predicted"/>
<dbReference type="InterPro" id="IPR018378">
    <property type="entry name" value="C-type_lectin_CS"/>
</dbReference>
<dbReference type="InterPro" id="IPR016186">
    <property type="entry name" value="C-type_lectin-like/link_sf"/>
</dbReference>
<dbReference type="Gene3D" id="3.10.100.10">
    <property type="entry name" value="Mannose-Binding Protein A, subunit A"/>
    <property type="match status" value="1"/>
</dbReference>